<accession>A0ABD3PQH7</accession>
<dbReference type="Pfam" id="PF00226">
    <property type="entry name" value="DnaJ"/>
    <property type="match status" value="1"/>
</dbReference>
<dbReference type="PRINTS" id="PR00625">
    <property type="entry name" value="JDOMAIN"/>
</dbReference>
<dbReference type="Proteomes" id="UP001530315">
    <property type="component" value="Unassembled WGS sequence"/>
</dbReference>
<dbReference type="InterPro" id="IPR001623">
    <property type="entry name" value="DnaJ_domain"/>
</dbReference>
<comment type="caution">
    <text evidence="3">The sequence shown here is derived from an EMBL/GenBank/DDBJ whole genome shotgun (WGS) entry which is preliminary data.</text>
</comment>
<dbReference type="CDD" id="cd06257">
    <property type="entry name" value="DnaJ"/>
    <property type="match status" value="1"/>
</dbReference>
<gene>
    <name evidence="3" type="ORF">ACHAW5_003134</name>
</gene>
<keyword evidence="4" id="KW-1185">Reference proteome</keyword>
<dbReference type="EMBL" id="JALLAZ020000644">
    <property type="protein sequence ID" value="KAL3790340.1"/>
    <property type="molecule type" value="Genomic_DNA"/>
</dbReference>
<dbReference type="InterPro" id="IPR026894">
    <property type="entry name" value="DnaJ_X"/>
</dbReference>
<protein>
    <recommendedName>
        <fullName evidence="2">J domain-containing protein</fullName>
    </recommendedName>
</protein>
<dbReference type="InterPro" id="IPR018253">
    <property type="entry name" value="DnaJ_domain_CS"/>
</dbReference>
<evidence type="ECO:0000313" key="3">
    <source>
        <dbReference type="EMBL" id="KAL3790340.1"/>
    </source>
</evidence>
<dbReference type="PROSITE" id="PS00636">
    <property type="entry name" value="DNAJ_1"/>
    <property type="match status" value="1"/>
</dbReference>
<feature type="domain" description="J" evidence="2">
    <location>
        <begin position="129"/>
        <end position="194"/>
    </location>
</feature>
<organism evidence="3 4">
    <name type="scientific">Stephanodiscus triporus</name>
    <dbReference type="NCBI Taxonomy" id="2934178"/>
    <lineage>
        <taxon>Eukaryota</taxon>
        <taxon>Sar</taxon>
        <taxon>Stramenopiles</taxon>
        <taxon>Ochrophyta</taxon>
        <taxon>Bacillariophyta</taxon>
        <taxon>Coscinodiscophyceae</taxon>
        <taxon>Thalassiosirophycidae</taxon>
        <taxon>Stephanodiscales</taxon>
        <taxon>Stephanodiscaceae</taxon>
        <taxon>Stephanodiscus</taxon>
    </lineage>
</organism>
<dbReference type="Pfam" id="PF14308">
    <property type="entry name" value="DnaJ-X"/>
    <property type="match status" value="1"/>
</dbReference>
<dbReference type="PANTHER" id="PTHR44094">
    <property type="entry name" value="DNAJ HEAT SHOCK N-TERMINAL DOMAIN-CONTAINING PROTEIN"/>
    <property type="match status" value="1"/>
</dbReference>
<dbReference type="InterPro" id="IPR036869">
    <property type="entry name" value="J_dom_sf"/>
</dbReference>
<feature type="compositionally biased region" description="Low complexity" evidence="1">
    <location>
        <begin position="344"/>
        <end position="355"/>
    </location>
</feature>
<name>A0ABD3PQH7_9STRA</name>
<proteinExistence type="predicted"/>
<feature type="region of interest" description="Disordered" evidence="1">
    <location>
        <begin position="344"/>
        <end position="367"/>
    </location>
</feature>
<evidence type="ECO:0000259" key="2">
    <source>
        <dbReference type="PROSITE" id="PS50076"/>
    </source>
</evidence>
<dbReference type="Gene3D" id="1.10.287.110">
    <property type="entry name" value="DnaJ domain"/>
    <property type="match status" value="1"/>
</dbReference>
<dbReference type="InterPro" id="IPR052423">
    <property type="entry name" value="EMIR"/>
</dbReference>
<evidence type="ECO:0000313" key="4">
    <source>
        <dbReference type="Proteomes" id="UP001530315"/>
    </source>
</evidence>
<evidence type="ECO:0000256" key="1">
    <source>
        <dbReference type="SAM" id="MobiDB-lite"/>
    </source>
</evidence>
<reference evidence="3 4" key="1">
    <citation type="submission" date="2024-10" db="EMBL/GenBank/DDBJ databases">
        <title>Updated reference genomes for cyclostephanoid diatoms.</title>
        <authorList>
            <person name="Roberts W.R."/>
            <person name="Alverson A.J."/>
        </authorList>
    </citation>
    <scope>NUCLEOTIDE SEQUENCE [LARGE SCALE GENOMIC DNA]</scope>
    <source>
        <strain evidence="3 4">AJA276-08</strain>
    </source>
</reference>
<dbReference type="PANTHER" id="PTHR44094:SF8">
    <property type="entry name" value="DNAJ HEAT SHOCK N-TERMINAL DOMAIN-CONTAINING PROTEIN-RELATED"/>
    <property type="match status" value="1"/>
</dbReference>
<dbReference type="SMART" id="SM00271">
    <property type="entry name" value="DnaJ"/>
    <property type="match status" value="1"/>
</dbReference>
<sequence>MSHSKPLQYSVLGPLDPSPSLCGGLVGCLACLIALPLACAGMLCCCAARGGERAVMTARGKRWDATLSRWVIDRLDDEAAEVGLLPRNDDDILKASGEEGGVDGGGGPTSAGGEAAAAAAAAVRVRETRYYDLLGVSVDAPESRIRKAYYVEARRWHPDRNPEDDEAKSKFQAIGEAYQVLSDEKLRGIYDRLGEDGLSGDKTEAATAAIVDPSLVFTFLFGNDSFDDVIGRLQLVTQTLVGGSPELAGTFTRDTMVELERRRVVRLASSLRDRLRRHVGGDVSGAVAEWRAEGERLVEVRYGEQILNTVGTTYKLVATQILGSWSEGLDAKMKATGMQVDAARNAAQAAQKQQQRGGEGDAAGEGGEDALPAMIEIMWNITVIDVSTTLREVVMKVCKDACVTEDVRTKRARAVLELGTLWEGLKTSSVGPDRSVRNLYASATAAAMEAALDRARKGEEEEGMSGTAGD</sequence>
<dbReference type="AlphaFoldDB" id="A0ABD3PQH7"/>
<dbReference type="PROSITE" id="PS50076">
    <property type="entry name" value="DNAJ_2"/>
    <property type="match status" value="1"/>
</dbReference>
<dbReference type="SUPFAM" id="SSF46565">
    <property type="entry name" value="Chaperone J-domain"/>
    <property type="match status" value="1"/>
</dbReference>
<dbReference type="PROSITE" id="PS51257">
    <property type="entry name" value="PROKAR_LIPOPROTEIN"/>
    <property type="match status" value="1"/>
</dbReference>